<name>A0A6M6DZC4_PRIMG</name>
<organism evidence="1 2">
    <name type="scientific">Priestia megaterium</name>
    <name type="common">Bacillus megaterium</name>
    <dbReference type="NCBI Taxonomy" id="1404"/>
    <lineage>
        <taxon>Bacteria</taxon>
        <taxon>Bacillati</taxon>
        <taxon>Bacillota</taxon>
        <taxon>Bacilli</taxon>
        <taxon>Bacillales</taxon>
        <taxon>Bacillaceae</taxon>
        <taxon>Priestia</taxon>
    </lineage>
</organism>
<sequence>MNKKTLTLADKKSVNEEEWHQLSNTYFMLELKKAKKELKSGKTPEEFKTNSSEYLTVADLGIKLDKNGEAYNQKIFKINE</sequence>
<keyword evidence="1" id="KW-0614">Plasmid</keyword>
<dbReference type="Proteomes" id="UP000501076">
    <property type="component" value="Plasmid pFDU301A"/>
</dbReference>
<proteinExistence type="predicted"/>
<dbReference type="EMBL" id="CP045273">
    <property type="protein sequence ID" value="QJX80241.1"/>
    <property type="molecule type" value="Genomic_DNA"/>
</dbReference>
<gene>
    <name evidence="1" type="ORF">FDZ14_29535</name>
</gene>
<protein>
    <submittedName>
        <fullName evidence="1">Uncharacterized protein</fullName>
    </submittedName>
</protein>
<evidence type="ECO:0000313" key="2">
    <source>
        <dbReference type="Proteomes" id="UP000501076"/>
    </source>
</evidence>
<dbReference type="RefSeq" id="WP_171778226.1">
    <property type="nucleotide sequence ID" value="NZ_CP045273.1"/>
</dbReference>
<reference evidence="1 2" key="1">
    <citation type="submission" date="2019-10" db="EMBL/GenBank/DDBJ databases">
        <title>Complete genome sequences for adaption low water activity.</title>
        <authorList>
            <person name="Zhao L."/>
            <person name="Zhong J."/>
        </authorList>
    </citation>
    <scope>NUCLEOTIDE SEQUENCE [LARGE SCALE GENOMIC DNA]</scope>
    <source>
        <strain evidence="1 2">FDU301</strain>
        <plasmid evidence="2">pfdu301a</plasmid>
    </source>
</reference>
<dbReference type="AlphaFoldDB" id="A0A6M6DZC4"/>
<evidence type="ECO:0000313" key="1">
    <source>
        <dbReference type="EMBL" id="QJX80241.1"/>
    </source>
</evidence>
<geneLocation type="plasmid" evidence="2">
    <name>pfdu301a</name>
</geneLocation>
<accession>A0A6M6DZC4</accession>